<accession>A0A0F9MD73</accession>
<reference evidence="1" key="1">
    <citation type="journal article" date="2015" name="Nature">
        <title>Complex archaea that bridge the gap between prokaryotes and eukaryotes.</title>
        <authorList>
            <person name="Spang A."/>
            <person name="Saw J.H."/>
            <person name="Jorgensen S.L."/>
            <person name="Zaremba-Niedzwiedzka K."/>
            <person name="Martijn J."/>
            <person name="Lind A.E."/>
            <person name="van Eijk R."/>
            <person name="Schleper C."/>
            <person name="Guy L."/>
            <person name="Ettema T.J."/>
        </authorList>
    </citation>
    <scope>NUCLEOTIDE SEQUENCE</scope>
</reference>
<organism evidence="1">
    <name type="scientific">marine sediment metagenome</name>
    <dbReference type="NCBI Taxonomy" id="412755"/>
    <lineage>
        <taxon>unclassified sequences</taxon>
        <taxon>metagenomes</taxon>
        <taxon>ecological metagenomes</taxon>
    </lineage>
</organism>
<gene>
    <name evidence="1" type="ORF">LCGC14_1104370</name>
</gene>
<dbReference type="AlphaFoldDB" id="A0A0F9MD73"/>
<protein>
    <submittedName>
        <fullName evidence="1">Uncharacterized protein</fullName>
    </submittedName>
</protein>
<proteinExistence type="predicted"/>
<sequence length="204" mass="21673">MTTLNLQVGAGGDDGHTFYTPPSDNPGTPNGFTSDGTDLAVCNFAIVDGYSYTPYLRFTGVSGLSGQTIGSAIFKPYGFEADTGTPQTLIGADDQVSPAAPTTKEEHDAITRTTAKVTWDNCDLSTSAFVDSPDIKTVIQELADSFDPTVIQLMWDDDLKTDSDNRSRMHSYDGDTAKAAKLDIDHSAGGVTTRRYSLPVTGVG</sequence>
<evidence type="ECO:0000313" key="1">
    <source>
        <dbReference type="EMBL" id="KKN03774.1"/>
    </source>
</evidence>
<dbReference type="EMBL" id="LAZR01004997">
    <property type="protein sequence ID" value="KKN03774.1"/>
    <property type="molecule type" value="Genomic_DNA"/>
</dbReference>
<comment type="caution">
    <text evidence="1">The sequence shown here is derived from an EMBL/GenBank/DDBJ whole genome shotgun (WGS) entry which is preliminary data.</text>
</comment>
<name>A0A0F9MD73_9ZZZZ</name>